<keyword evidence="3" id="KW-1003">Cell membrane</keyword>
<dbReference type="RefSeq" id="WP_011874473.1">
    <property type="nucleotide sequence ID" value="NZ_BAAAGS010000081.1"/>
</dbReference>
<evidence type="ECO:0000256" key="6">
    <source>
        <dbReference type="ARBA" id="ARBA00023136"/>
    </source>
</evidence>
<dbReference type="PROSITE" id="PS50928">
    <property type="entry name" value="ABC_TM1"/>
    <property type="match status" value="1"/>
</dbReference>
<feature type="transmembrane region" description="Helical" evidence="7">
    <location>
        <begin position="134"/>
        <end position="157"/>
    </location>
</feature>
<accession>A0ABN1E5B8</accession>
<dbReference type="PANTHER" id="PTHR43163:SF6">
    <property type="entry name" value="DIPEPTIDE TRANSPORT SYSTEM PERMEASE PROTEIN DPPB-RELATED"/>
    <property type="match status" value="1"/>
</dbReference>
<feature type="transmembrane region" description="Helical" evidence="7">
    <location>
        <begin position="99"/>
        <end position="122"/>
    </location>
</feature>
<keyword evidence="10" id="KW-1185">Reference proteome</keyword>
<protein>
    <submittedName>
        <fullName evidence="9">ABC transporter permease</fullName>
    </submittedName>
</protein>
<reference evidence="9 10" key="1">
    <citation type="journal article" date="2019" name="Int. J. Syst. Evol. Microbiol.">
        <title>The Global Catalogue of Microorganisms (GCM) 10K type strain sequencing project: providing services to taxonomists for standard genome sequencing and annotation.</title>
        <authorList>
            <consortium name="The Broad Institute Genomics Platform"/>
            <consortium name="The Broad Institute Genome Sequencing Center for Infectious Disease"/>
            <person name="Wu L."/>
            <person name="Ma J."/>
        </authorList>
    </citation>
    <scope>NUCLEOTIDE SEQUENCE [LARGE SCALE GENOMIC DNA]</scope>
    <source>
        <strain evidence="9 10">JCM 10303</strain>
    </source>
</reference>
<feature type="transmembrane region" description="Helical" evidence="7">
    <location>
        <begin position="12"/>
        <end position="30"/>
    </location>
</feature>
<dbReference type="Pfam" id="PF00528">
    <property type="entry name" value="BPD_transp_1"/>
    <property type="match status" value="1"/>
</dbReference>
<dbReference type="InterPro" id="IPR000515">
    <property type="entry name" value="MetI-like"/>
</dbReference>
<evidence type="ECO:0000256" key="2">
    <source>
        <dbReference type="ARBA" id="ARBA00022448"/>
    </source>
</evidence>
<keyword evidence="2 7" id="KW-0813">Transport</keyword>
<keyword evidence="4 7" id="KW-0812">Transmembrane</keyword>
<evidence type="ECO:0000256" key="4">
    <source>
        <dbReference type="ARBA" id="ARBA00022692"/>
    </source>
</evidence>
<gene>
    <name evidence="9" type="ORF">GCM10009533_65950</name>
</gene>
<comment type="subcellular location">
    <subcellularLocation>
        <location evidence="1 7">Cell membrane</location>
        <topology evidence="1 7">Multi-pass membrane protein</topology>
    </subcellularLocation>
</comment>
<dbReference type="CDD" id="cd06261">
    <property type="entry name" value="TM_PBP2"/>
    <property type="match status" value="1"/>
</dbReference>
<dbReference type="InterPro" id="IPR035906">
    <property type="entry name" value="MetI-like_sf"/>
</dbReference>
<dbReference type="PANTHER" id="PTHR43163">
    <property type="entry name" value="DIPEPTIDE TRANSPORT SYSTEM PERMEASE PROTEIN DPPB-RELATED"/>
    <property type="match status" value="1"/>
</dbReference>
<evidence type="ECO:0000313" key="9">
    <source>
        <dbReference type="EMBL" id="GAA0559473.1"/>
    </source>
</evidence>
<feature type="transmembrane region" description="Helical" evidence="7">
    <location>
        <begin position="281"/>
        <end position="307"/>
    </location>
</feature>
<dbReference type="EMBL" id="BAAAGS010000081">
    <property type="protein sequence ID" value="GAA0559473.1"/>
    <property type="molecule type" value="Genomic_DNA"/>
</dbReference>
<organism evidence="9 10">
    <name type="scientific">Saccharopolyspora erythraea</name>
    <name type="common">Streptomyces erythraeus</name>
    <dbReference type="NCBI Taxonomy" id="1836"/>
    <lineage>
        <taxon>Bacteria</taxon>
        <taxon>Bacillati</taxon>
        <taxon>Actinomycetota</taxon>
        <taxon>Actinomycetes</taxon>
        <taxon>Pseudonocardiales</taxon>
        <taxon>Pseudonocardiaceae</taxon>
        <taxon>Saccharopolyspora</taxon>
    </lineage>
</organism>
<proteinExistence type="inferred from homology"/>
<feature type="domain" description="ABC transmembrane type-1" evidence="8">
    <location>
        <begin position="95"/>
        <end position="300"/>
    </location>
</feature>
<evidence type="ECO:0000256" key="1">
    <source>
        <dbReference type="ARBA" id="ARBA00004651"/>
    </source>
</evidence>
<comment type="caution">
    <text evidence="9">The sequence shown here is derived from an EMBL/GenBank/DDBJ whole genome shotgun (WGS) entry which is preliminary data.</text>
</comment>
<sequence length="318" mass="33589">MPNFVLKRLGSAVLTIVLSSLMVFFAVQALPGDVASQVLGRDATPEAVAAMREQLHLDEPAWQRYLSWVGSALHGEFGTSLVSGDPVAADLGLHLRNTALIAVVTVVLAITLSLALGVIAGLYRDRWPDLAISWLSLIGMSIPEFVVATLLVLVFSVTVPLLPAVVLDGPNATVADLLPAIWLPAAALGVVMAAYIVRMARTSVIDVMAADFVTTATLKGLGRWRVVTRHALPSALLPTLNVIAMNIAWLVGGVVVVENVFNYPGAGKLMLESVYNRDLPMLQAIALLGACVYVVCNLAADLAAMALNPRLRTGGGRA</sequence>
<dbReference type="SUPFAM" id="SSF161098">
    <property type="entry name" value="MetI-like"/>
    <property type="match status" value="1"/>
</dbReference>
<keyword evidence="6 7" id="KW-0472">Membrane</keyword>
<evidence type="ECO:0000256" key="5">
    <source>
        <dbReference type="ARBA" id="ARBA00022989"/>
    </source>
</evidence>
<keyword evidence="5 7" id="KW-1133">Transmembrane helix</keyword>
<evidence type="ECO:0000259" key="8">
    <source>
        <dbReference type="PROSITE" id="PS50928"/>
    </source>
</evidence>
<evidence type="ECO:0000256" key="7">
    <source>
        <dbReference type="RuleBase" id="RU363032"/>
    </source>
</evidence>
<comment type="similarity">
    <text evidence="7">Belongs to the binding-protein-dependent transport system permease family.</text>
</comment>
<evidence type="ECO:0000256" key="3">
    <source>
        <dbReference type="ARBA" id="ARBA00022475"/>
    </source>
</evidence>
<feature type="transmembrane region" description="Helical" evidence="7">
    <location>
        <begin position="177"/>
        <end position="197"/>
    </location>
</feature>
<dbReference type="Proteomes" id="UP001500729">
    <property type="component" value="Unassembled WGS sequence"/>
</dbReference>
<name>A0ABN1E5B8_SACER</name>
<evidence type="ECO:0000313" key="10">
    <source>
        <dbReference type="Proteomes" id="UP001500729"/>
    </source>
</evidence>
<dbReference type="Gene3D" id="1.10.3720.10">
    <property type="entry name" value="MetI-like"/>
    <property type="match status" value="1"/>
</dbReference>
<feature type="transmembrane region" description="Helical" evidence="7">
    <location>
        <begin position="235"/>
        <end position="261"/>
    </location>
</feature>